<dbReference type="Pfam" id="PF00990">
    <property type="entry name" value="GGDEF"/>
    <property type="match status" value="1"/>
</dbReference>
<organism evidence="5 6">
    <name type="scientific">Marinomonas posidonica (strain CECT 7376 / NCIMB 14433 / IVIA-Po-181)</name>
    <dbReference type="NCBI Taxonomy" id="491952"/>
    <lineage>
        <taxon>Bacteria</taxon>
        <taxon>Pseudomonadati</taxon>
        <taxon>Pseudomonadota</taxon>
        <taxon>Gammaproteobacteria</taxon>
        <taxon>Oceanospirillales</taxon>
        <taxon>Oceanospirillaceae</taxon>
        <taxon>Marinomonas</taxon>
    </lineage>
</organism>
<dbReference type="KEGG" id="mpc:Mar181_1163"/>
<evidence type="ECO:0000256" key="1">
    <source>
        <dbReference type="ARBA" id="ARBA00001946"/>
    </source>
</evidence>
<sequence length="588" mass="65640">MLKNMRITHKLPLIMIVFALVSALTTGVVAYYHAVEAIEDQAEHKMYALLESRESALDHYFDTIQRDIVYHSHSHLVKRALRDFDTAWDALPDKKTAYLQTQYVTLNPFPLGHKADLLRAEDDSRYSMVHEEYHVDFTAFIAAGAFYDVFLINKHGDVIYTAKKENDFATNLMDGPWSATGLADVFNKAINDPSQSSLHFSDFSAHTPSQNTPASFIATAVTDDDGQLLGAFVVQLSIEKLDKVMHVEAGMGNTGETYLVGTDHLMRSNSRFFEGQSILQIEVNTAPVNKALNGEEGVILALDYRNELAFSAYKPFDVMGHRWVILAEIDEYEVLAPVLELNKLLLLAGGIIALSIALVGYLLSSDLSSPIMSMTETMKKLAKNDLSVNISVNKRKDEVGSMALALIEFKNFAVEREALRERLSHMTQHDTLTGLPNRDHIMSYISDTLKEDAQRGLTVMFADLDGFKKVNDDLGHQAGDDLLKQVSERLKHSVRKGDLVGRIGGDEFVIILPDVVDEMEARNIAQNILENIKQPYQIEGNTAFVGISIGGASYPNHTDDIDELLKIADAAMYHSKRTGKHRFVYHVS</sequence>
<dbReference type="PROSITE" id="PS50885">
    <property type="entry name" value="HAMP"/>
    <property type="match status" value="1"/>
</dbReference>
<feature type="domain" description="GGDEF" evidence="4">
    <location>
        <begin position="455"/>
        <end position="588"/>
    </location>
</feature>
<evidence type="ECO:0000259" key="4">
    <source>
        <dbReference type="PROSITE" id="PS50887"/>
    </source>
</evidence>
<dbReference type="PANTHER" id="PTHR46663">
    <property type="entry name" value="DIGUANYLATE CYCLASE DGCT-RELATED"/>
    <property type="match status" value="1"/>
</dbReference>
<feature type="transmembrane region" description="Helical" evidence="2">
    <location>
        <begin position="12"/>
        <end position="32"/>
    </location>
</feature>
<evidence type="ECO:0000259" key="3">
    <source>
        <dbReference type="PROSITE" id="PS50885"/>
    </source>
</evidence>
<name>F6CVA1_MARPP</name>
<dbReference type="Gene3D" id="3.30.70.270">
    <property type="match status" value="1"/>
</dbReference>
<dbReference type="InterPro" id="IPR052163">
    <property type="entry name" value="DGC-Regulatory_Protein"/>
</dbReference>
<dbReference type="InterPro" id="IPR043128">
    <property type="entry name" value="Rev_trsase/Diguanyl_cyclase"/>
</dbReference>
<dbReference type="SUPFAM" id="SSF158472">
    <property type="entry name" value="HAMP domain-like"/>
    <property type="match status" value="1"/>
</dbReference>
<dbReference type="NCBIfam" id="TIGR00254">
    <property type="entry name" value="GGDEF"/>
    <property type="match status" value="1"/>
</dbReference>
<keyword evidence="2" id="KW-0812">Transmembrane</keyword>
<dbReference type="CDD" id="cd06225">
    <property type="entry name" value="HAMP"/>
    <property type="match status" value="1"/>
</dbReference>
<dbReference type="Proteomes" id="UP000009230">
    <property type="component" value="Chromosome"/>
</dbReference>
<dbReference type="SMART" id="SM00267">
    <property type="entry name" value="GGDEF"/>
    <property type="match status" value="1"/>
</dbReference>
<comment type="cofactor">
    <cofactor evidence="1">
        <name>Mg(2+)</name>
        <dbReference type="ChEBI" id="CHEBI:18420"/>
    </cofactor>
</comment>
<dbReference type="PANTHER" id="PTHR46663:SF2">
    <property type="entry name" value="GGDEF DOMAIN-CONTAINING PROTEIN"/>
    <property type="match status" value="1"/>
</dbReference>
<evidence type="ECO:0000313" key="6">
    <source>
        <dbReference type="Proteomes" id="UP000009230"/>
    </source>
</evidence>
<keyword evidence="2" id="KW-1133">Transmembrane helix</keyword>
<dbReference type="SUPFAM" id="SSF55073">
    <property type="entry name" value="Nucleotide cyclase"/>
    <property type="match status" value="1"/>
</dbReference>
<accession>F6CVA1</accession>
<dbReference type="eggNOG" id="COG5001">
    <property type="taxonomic scope" value="Bacteria"/>
</dbReference>
<reference evidence="5 6" key="1">
    <citation type="journal article" date="2012" name="Stand. Genomic Sci.">
        <title>Complete genome sequence of Marinomonas posidonica type strain (IVIA-Po-181(T)).</title>
        <authorList>
            <person name="Lucas-Elio P."/>
            <person name="Goodwin L."/>
            <person name="Woyke T."/>
            <person name="Pitluck S."/>
            <person name="Nolan M."/>
            <person name="Kyrpides N.C."/>
            <person name="Detter J.C."/>
            <person name="Copeland A."/>
            <person name="Lu M."/>
            <person name="Bruce D."/>
            <person name="Detter C."/>
            <person name="Tapia R."/>
            <person name="Han S."/>
            <person name="Land M.L."/>
            <person name="Ivanova N."/>
            <person name="Mikhailova N."/>
            <person name="Johnston A.W."/>
            <person name="Sanchez-Amat A."/>
        </authorList>
    </citation>
    <scope>NUCLEOTIDE SEQUENCE [LARGE SCALE GENOMIC DNA]</scope>
    <source>
        <strain evidence="6">CECT 7376 / NCIMB 14433 / IVIA-Po-181</strain>
    </source>
</reference>
<dbReference type="eggNOG" id="COG5000">
    <property type="taxonomic scope" value="Bacteria"/>
</dbReference>
<protein>
    <submittedName>
        <fullName evidence="5">Diguanylate cyclase</fullName>
    </submittedName>
</protein>
<dbReference type="InterPro" id="IPR003660">
    <property type="entry name" value="HAMP_dom"/>
</dbReference>
<dbReference type="InterPro" id="IPR029787">
    <property type="entry name" value="Nucleotide_cyclase"/>
</dbReference>
<evidence type="ECO:0000256" key="2">
    <source>
        <dbReference type="SAM" id="Phobius"/>
    </source>
</evidence>
<dbReference type="GO" id="GO:0007165">
    <property type="term" value="P:signal transduction"/>
    <property type="evidence" value="ECO:0007669"/>
    <property type="project" value="InterPro"/>
</dbReference>
<dbReference type="AlphaFoldDB" id="F6CVA1"/>
<dbReference type="Gene3D" id="1.10.8.500">
    <property type="entry name" value="HAMP domain in histidine kinase"/>
    <property type="match status" value="1"/>
</dbReference>
<evidence type="ECO:0000313" key="5">
    <source>
        <dbReference type="EMBL" id="AEF54211.1"/>
    </source>
</evidence>
<dbReference type="Pfam" id="PF00672">
    <property type="entry name" value="HAMP"/>
    <property type="match status" value="1"/>
</dbReference>
<keyword evidence="2" id="KW-0472">Membrane</keyword>
<feature type="domain" description="HAMP" evidence="3">
    <location>
        <begin position="365"/>
        <end position="418"/>
    </location>
</feature>
<proteinExistence type="predicted"/>
<dbReference type="PROSITE" id="PS50887">
    <property type="entry name" value="GGDEF"/>
    <property type="match status" value="1"/>
</dbReference>
<dbReference type="EMBL" id="CP002771">
    <property type="protein sequence ID" value="AEF54211.1"/>
    <property type="molecule type" value="Genomic_DNA"/>
</dbReference>
<dbReference type="STRING" id="491952.Mar181_1163"/>
<dbReference type="Gene3D" id="3.30.450.20">
    <property type="entry name" value="PAS domain"/>
    <property type="match status" value="1"/>
</dbReference>
<dbReference type="GO" id="GO:0016020">
    <property type="term" value="C:membrane"/>
    <property type="evidence" value="ECO:0007669"/>
    <property type="project" value="InterPro"/>
</dbReference>
<keyword evidence="6" id="KW-1185">Reference proteome</keyword>
<gene>
    <name evidence="5" type="ordered locus">Mar181_1163</name>
</gene>
<dbReference type="CDD" id="cd01949">
    <property type="entry name" value="GGDEF"/>
    <property type="match status" value="1"/>
</dbReference>
<dbReference type="OrthoDB" id="9806704at2"/>
<dbReference type="RefSeq" id="WP_013795687.1">
    <property type="nucleotide sequence ID" value="NC_015559.1"/>
</dbReference>
<dbReference type="GO" id="GO:0003824">
    <property type="term" value="F:catalytic activity"/>
    <property type="evidence" value="ECO:0007669"/>
    <property type="project" value="UniProtKB-ARBA"/>
</dbReference>
<dbReference type="InterPro" id="IPR000160">
    <property type="entry name" value="GGDEF_dom"/>
</dbReference>
<dbReference type="FunFam" id="3.30.70.270:FF:000001">
    <property type="entry name" value="Diguanylate cyclase domain protein"/>
    <property type="match status" value="1"/>
</dbReference>
<dbReference type="HOGENOM" id="CLU_464459_0_0_6"/>